<protein>
    <submittedName>
        <fullName evidence="1">DUF1302 domain-containing protein</fullName>
    </submittedName>
</protein>
<name>A0A9D2URY4_ACILW</name>
<comment type="caution">
    <text evidence="1">The sequence shown here is derived from an EMBL/GenBank/DDBJ whole genome shotgun (WGS) entry which is preliminary data.</text>
</comment>
<dbReference type="EMBL" id="DYWX01000064">
    <property type="protein sequence ID" value="HJF27816.1"/>
    <property type="molecule type" value="Genomic_DNA"/>
</dbReference>
<reference evidence="1" key="1">
    <citation type="journal article" date="2021" name="PeerJ">
        <title>Extensive microbial diversity within the chicken gut microbiome revealed by metagenomics and culture.</title>
        <authorList>
            <person name="Gilroy R."/>
            <person name="Ravi A."/>
            <person name="Getino M."/>
            <person name="Pursley I."/>
            <person name="Horton D.L."/>
            <person name="Alikhan N.F."/>
            <person name="Baker D."/>
            <person name="Gharbi K."/>
            <person name="Hall N."/>
            <person name="Watson M."/>
            <person name="Adriaenssens E.M."/>
            <person name="Foster-Nyarko E."/>
            <person name="Jarju S."/>
            <person name="Secka A."/>
            <person name="Antonio M."/>
            <person name="Oren A."/>
            <person name="Chaudhuri R.R."/>
            <person name="La Ragione R."/>
            <person name="Hildebrand F."/>
            <person name="Pallen M.J."/>
        </authorList>
    </citation>
    <scope>NUCLEOTIDE SEQUENCE</scope>
    <source>
        <strain evidence="1">CHK135-1449</strain>
    </source>
</reference>
<evidence type="ECO:0000313" key="1">
    <source>
        <dbReference type="EMBL" id="HJF27816.1"/>
    </source>
</evidence>
<reference evidence="1" key="2">
    <citation type="submission" date="2021-09" db="EMBL/GenBank/DDBJ databases">
        <authorList>
            <person name="Gilroy R."/>
        </authorList>
    </citation>
    <scope>NUCLEOTIDE SEQUENCE</scope>
    <source>
        <strain evidence="1">CHK135-1449</strain>
    </source>
</reference>
<dbReference type="InterPro" id="IPR010727">
    <property type="entry name" value="DUF1302"/>
</dbReference>
<dbReference type="Pfam" id="PF06980">
    <property type="entry name" value="DUF1302"/>
    <property type="match status" value="1"/>
</dbReference>
<sequence length="610" mass="68334">MVNQSIYFNRKGSSRSRKQYIGIMSGILVITPHTSAGSFELNENWKLSTETYLSLGGSWSTQSADRNLLYKPDANHIGKAGNSLDINADDGRMNFSKNDAISQIIKGFTQVKVDGRHQGAVLSTKYWYDHAYETGHGDLKAFDDSAWPRLAKFKGIDLWDAYIWKNFTFDNDQDLNIKIGKQALNWGKSRFLLNGLNSVNAFDFAAMNSPGGEFRENIIPAEMFSFSTQLNAKLKVEGFYQFKFRPTVADGCGTFFEVSDVLPKNCGPMLIASGDKLSETALNNQTYIPRTSDRMPKDSGQFGLALKQNIPVLNNAELGIYYANFHNRIANFDATTVKGYGPENFDTAAFFAVYPENIEMYGLSLSTTVGATSIYSELNHKPNQPLQLNGPDIVYFQILAKDTPFTEPGVPPELNQYIKGYVRLPVTQFSIGANHTFPDFWGGKDLKWTAEFGANHIADIANHRIGRSSAFGRSDLSTGAYNPQTKEFQCTAYGTAHLPDEVIDRMNERFCNSKDGFFSEWSLGYRLKGALNYLELLPATVITPSLMFRHDIHGYSQNFQEGQMAMSASVSATYQQKYTAELAYTNFFGSNEFSVLDDRDFASLVFKMNF</sequence>
<proteinExistence type="predicted"/>
<dbReference type="Proteomes" id="UP000787156">
    <property type="component" value="Unassembled WGS sequence"/>
</dbReference>
<accession>A0A9D2URY4</accession>
<evidence type="ECO:0000313" key="2">
    <source>
        <dbReference type="Proteomes" id="UP000787156"/>
    </source>
</evidence>
<dbReference type="AlphaFoldDB" id="A0A9D2URY4"/>
<gene>
    <name evidence="1" type="ORF">K8V79_06160</name>
</gene>
<organism evidence="1 2">
    <name type="scientific">Acinetobacter lwoffii</name>
    <dbReference type="NCBI Taxonomy" id="28090"/>
    <lineage>
        <taxon>Bacteria</taxon>
        <taxon>Pseudomonadati</taxon>
        <taxon>Pseudomonadota</taxon>
        <taxon>Gammaproteobacteria</taxon>
        <taxon>Moraxellales</taxon>
        <taxon>Moraxellaceae</taxon>
        <taxon>Acinetobacter</taxon>
    </lineage>
</organism>